<dbReference type="InterPro" id="IPR021660">
    <property type="entry name" value="DUF3253"/>
</dbReference>
<dbReference type="OrthoDB" id="2563170at2759"/>
<dbReference type="GO" id="GO:0003677">
    <property type="term" value="F:DNA binding"/>
    <property type="evidence" value="ECO:0007669"/>
    <property type="project" value="UniProtKB-KW"/>
</dbReference>
<gene>
    <name evidence="1" type="ORF">Slin15195_G052370</name>
</gene>
<organism evidence="1 2">
    <name type="scientific">Septoria linicola</name>
    <dbReference type="NCBI Taxonomy" id="215465"/>
    <lineage>
        <taxon>Eukaryota</taxon>
        <taxon>Fungi</taxon>
        <taxon>Dikarya</taxon>
        <taxon>Ascomycota</taxon>
        <taxon>Pezizomycotina</taxon>
        <taxon>Dothideomycetes</taxon>
        <taxon>Dothideomycetidae</taxon>
        <taxon>Mycosphaerellales</taxon>
        <taxon>Mycosphaerellaceae</taxon>
        <taxon>Septoria</taxon>
    </lineage>
</organism>
<dbReference type="Pfam" id="PF11625">
    <property type="entry name" value="DUF3253"/>
    <property type="match status" value="1"/>
</dbReference>
<dbReference type="InterPro" id="IPR036390">
    <property type="entry name" value="WH_DNA-bd_sf"/>
</dbReference>
<dbReference type="Proteomes" id="UP001056384">
    <property type="component" value="Chromosome 4"/>
</dbReference>
<keyword evidence="1" id="KW-0238">DNA-binding</keyword>
<dbReference type="AlphaFoldDB" id="A0A9Q9EK08"/>
<evidence type="ECO:0000313" key="1">
    <source>
        <dbReference type="EMBL" id="USW51918.1"/>
    </source>
</evidence>
<proteinExistence type="predicted"/>
<protein>
    <submittedName>
        <fullName evidence="1">Winged helix-like DNA-binding domain superfamily</fullName>
    </submittedName>
</protein>
<evidence type="ECO:0000313" key="2">
    <source>
        <dbReference type="Proteomes" id="UP001056384"/>
    </source>
</evidence>
<dbReference type="SUPFAM" id="SSF46785">
    <property type="entry name" value="Winged helix' DNA-binding domain"/>
    <property type="match status" value="1"/>
</dbReference>
<keyword evidence="2" id="KW-1185">Reference proteome</keyword>
<dbReference type="InterPro" id="IPR036388">
    <property type="entry name" value="WH-like_DNA-bd_sf"/>
</dbReference>
<name>A0A9Q9EK08_9PEZI</name>
<sequence>MDARIDRDAQLKQLGSQSRLPTQTWYEWFWGIKTKGGPARAIDAATSESLRTAFIQMLDQTEPPAVFKPSEVATQLKQSQLADLGYEKWEEALPAVYHLAFEYREIGEAVILRKGKLLPEDASIEDLDGPIKIGRASS</sequence>
<reference evidence="1" key="1">
    <citation type="submission" date="2022-06" db="EMBL/GenBank/DDBJ databases">
        <title>Complete genome sequences of two strains of the flax pathogen Septoria linicola.</title>
        <authorList>
            <person name="Lapalu N."/>
            <person name="Simon A."/>
            <person name="Demenou B."/>
            <person name="Paumier D."/>
            <person name="Guillot M.-P."/>
            <person name="Gout L."/>
            <person name="Valade R."/>
        </authorList>
    </citation>
    <scope>NUCLEOTIDE SEQUENCE</scope>
    <source>
        <strain evidence="1">SE15195</strain>
    </source>
</reference>
<dbReference type="EMBL" id="CP099421">
    <property type="protein sequence ID" value="USW51918.1"/>
    <property type="molecule type" value="Genomic_DNA"/>
</dbReference>
<dbReference type="Gene3D" id="1.10.10.10">
    <property type="entry name" value="Winged helix-like DNA-binding domain superfamily/Winged helix DNA-binding domain"/>
    <property type="match status" value="1"/>
</dbReference>
<accession>A0A9Q9EK08</accession>